<dbReference type="Proteomes" id="UP000053237">
    <property type="component" value="Unassembled WGS sequence"/>
</dbReference>
<name>A0A024GM65_9STRA</name>
<accession>A0A024GM65</accession>
<organism evidence="1 2">
    <name type="scientific">Albugo candida</name>
    <dbReference type="NCBI Taxonomy" id="65357"/>
    <lineage>
        <taxon>Eukaryota</taxon>
        <taxon>Sar</taxon>
        <taxon>Stramenopiles</taxon>
        <taxon>Oomycota</taxon>
        <taxon>Peronosporomycetes</taxon>
        <taxon>Albuginales</taxon>
        <taxon>Albuginaceae</taxon>
        <taxon>Albugo</taxon>
    </lineage>
</organism>
<dbReference type="InParanoid" id="A0A024GM65"/>
<dbReference type="AlphaFoldDB" id="A0A024GM65"/>
<reference evidence="1 2" key="1">
    <citation type="submission" date="2012-05" db="EMBL/GenBank/DDBJ databases">
        <title>Recombination and specialization in a pathogen metapopulation.</title>
        <authorList>
            <person name="Gardiner A."/>
            <person name="Kemen E."/>
            <person name="Schultz-Larsen T."/>
            <person name="MacLean D."/>
            <person name="Van Oosterhout C."/>
            <person name="Jones J.D.G."/>
        </authorList>
    </citation>
    <scope>NUCLEOTIDE SEQUENCE [LARGE SCALE GENOMIC DNA]</scope>
    <source>
        <strain evidence="1 2">Ac Nc2</strain>
    </source>
</reference>
<gene>
    <name evidence="1" type="ORF">BN9_086380</name>
</gene>
<sequence length="64" mass="7685">MDYVWMEETERGLQLCECGEKKEHAFKRNINSLRPISQSHALSYRKGWRKWEGTSVKKVRMEVL</sequence>
<evidence type="ECO:0000313" key="1">
    <source>
        <dbReference type="EMBL" id="CCI47631.1"/>
    </source>
</evidence>
<keyword evidence="2" id="KW-1185">Reference proteome</keyword>
<dbReference type="EMBL" id="CAIX01000178">
    <property type="protein sequence ID" value="CCI47631.1"/>
    <property type="molecule type" value="Genomic_DNA"/>
</dbReference>
<protein>
    <submittedName>
        <fullName evidence="1">Uncharacterized protein</fullName>
    </submittedName>
</protein>
<evidence type="ECO:0000313" key="2">
    <source>
        <dbReference type="Proteomes" id="UP000053237"/>
    </source>
</evidence>
<proteinExistence type="predicted"/>
<comment type="caution">
    <text evidence="1">The sequence shown here is derived from an EMBL/GenBank/DDBJ whole genome shotgun (WGS) entry which is preliminary data.</text>
</comment>